<proteinExistence type="inferred from homology"/>
<keyword evidence="4" id="KW-0963">Cytoplasm</keyword>
<dbReference type="PANTHER" id="PTHR33643:SF1">
    <property type="entry name" value="UREASE ACCESSORY PROTEIN D"/>
    <property type="match status" value="1"/>
</dbReference>
<dbReference type="EMBL" id="BAABFC010000001">
    <property type="protein sequence ID" value="GAA4492813.1"/>
    <property type="molecule type" value="Genomic_DNA"/>
</dbReference>
<comment type="caution">
    <text evidence="5">The sequence shown here is derived from an EMBL/GenBank/DDBJ whole genome shotgun (WGS) entry which is preliminary data.</text>
</comment>
<gene>
    <name evidence="4" type="primary">ureD</name>
    <name evidence="5" type="ORF">GCM10023095_01940</name>
</gene>
<evidence type="ECO:0000256" key="4">
    <source>
        <dbReference type="HAMAP-Rule" id="MF_01384"/>
    </source>
</evidence>
<comment type="similarity">
    <text evidence="1 4">Belongs to the UreD family.</text>
</comment>
<protein>
    <recommendedName>
        <fullName evidence="4">Urease accessory protein UreD</fullName>
    </recommendedName>
</protein>
<dbReference type="HAMAP" id="MF_01384">
    <property type="entry name" value="UreD"/>
    <property type="match status" value="1"/>
</dbReference>
<dbReference type="PANTHER" id="PTHR33643">
    <property type="entry name" value="UREASE ACCESSORY PROTEIN D"/>
    <property type="match status" value="1"/>
</dbReference>
<dbReference type="Pfam" id="PF01774">
    <property type="entry name" value="UreD"/>
    <property type="match status" value="1"/>
</dbReference>
<name>A0ABP8PT95_9GAMM</name>
<comment type="function">
    <text evidence="4">Required for maturation of urease via the functional incorporation of the urease nickel metallocenter.</text>
</comment>
<dbReference type="RefSeq" id="WP_345009149.1">
    <property type="nucleotide sequence ID" value="NZ_BAABFC010000001.1"/>
</dbReference>
<dbReference type="InterPro" id="IPR002669">
    <property type="entry name" value="UreD"/>
</dbReference>
<organism evidence="5 6">
    <name type="scientific">Pseudaeromonas paramecii</name>
    <dbReference type="NCBI Taxonomy" id="2138166"/>
    <lineage>
        <taxon>Bacteria</taxon>
        <taxon>Pseudomonadati</taxon>
        <taxon>Pseudomonadota</taxon>
        <taxon>Gammaproteobacteria</taxon>
        <taxon>Aeromonadales</taxon>
        <taxon>Aeromonadaceae</taxon>
        <taxon>Pseudaeromonas</taxon>
    </lineage>
</organism>
<reference evidence="6" key="1">
    <citation type="journal article" date="2019" name="Int. J. Syst. Evol. Microbiol.">
        <title>The Global Catalogue of Microorganisms (GCM) 10K type strain sequencing project: providing services to taxonomists for standard genome sequencing and annotation.</title>
        <authorList>
            <consortium name="The Broad Institute Genomics Platform"/>
            <consortium name="The Broad Institute Genome Sequencing Center for Infectious Disease"/>
            <person name="Wu L."/>
            <person name="Ma J."/>
        </authorList>
    </citation>
    <scope>NUCLEOTIDE SEQUENCE [LARGE SCALE GENOMIC DNA]</scope>
    <source>
        <strain evidence="6">JCM 32226</strain>
    </source>
</reference>
<evidence type="ECO:0000256" key="3">
    <source>
        <dbReference type="ARBA" id="ARBA00023186"/>
    </source>
</evidence>
<keyword evidence="2 4" id="KW-0996">Nickel insertion</keyword>
<evidence type="ECO:0000313" key="5">
    <source>
        <dbReference type="EMBL" id="GAA4492813.1"/>
    </source>
</evidence>
<comment type="subunit">
    <text evidence="4">UreD, UreF and UreG form a complex that acts as a GTP-hydrolysis-dependent molecular chaperone, activating the urease apoprotein by helping to assemble the nickel containing metallocenter of UreC. The UreE protein probably delivers the nickel.</text>
</comment>
<accession>A0ABP8PT95</accession>
<evidence type="ECO:0000313" key="6">
    <source>
        <dbReference type="Proteomes" id="UP001501321"/>
    </source>
</evidence>
<comment type="subcellular location">
    <subcellularLocation>
        <location evidence="4">Cytoplasm</location>
    </subcellularLocation>
</comment>
<sequence>MTAAPALTEQAASAGWQARLSLDFAPRAGRTELVRRQQFGPLAVQRPFHPEGAPCHLYVLHPPGGVVGGDSLTLDVQLQAGAHALLTTPGATKFYRSLGPLATVQQQFVVAEGASLEWLPQDNILFPGARLRLDSHFALAPGARLLAWETQALGRPVIAERFTQGQLFSRLQLSRDGQLQLNDCLRIRHEADLNRSAGLAGFPLVATLLATPCGEAEREAVRELLADYPFPAGVTRLQDLLVVRLLSDDNELLQQRMQALWRALRPAVLGCVPCAPRIWAT</sequence>
<evidence type="ECO:0000256" key="1">
    <source>
        <dbReference type="ARBA" id="ARBA00007177"/>
    </source>
</evidence>
<keyword evidence="6" id="KW-1185">Reference proteome</keyword>
<dbReference type="Proteomes" id="UP001501321">
    <property type="component" value="Unassembled WGS sequence"/>
</dbReference>
<evidence type="ECO:0000256" key="2">
    <source>
        <dbReference type="ARBA" id="ARBA00022988"/>
    </source>
</evidence>
<keyword evidence="3 4" id="KW-0143">Chaperone</keyword>